<name>A0ABT0BTL6_9SPHN</name>
<organism evidence="2 3">
    <name type="scientific">Novosphingobium beihaiensis</name>
    <dbReference type="NCBI Taxonomy" id="2930389"/>
    <lineage>
        <taxon>Bacteria</taxon>
        <taxon>Pseudomonadati</taxon>
        <taxon>Pseudomonadota</taxon>
        <taxon>Alphaproteobacteria</taxon>
        <taxon>Sphingomonadales</taxon>
        <taxon>Sphingomonadaceae</taxon>
        <taxon>Novosphingobium</taxon>
    </lineage>
</organism>
<evidence type="ECO:0000313" key="3">
    <source>
        <dbReference type="Proteomes" id="UP001202281"/>
    </source>
</evidence>
<protein>
    <recommendedName>
        <fullName evidence="4">Vitamin K epoxide reductase family protein</fullName>
    </recommendedName>
</protein>
<evidence type="ECO:0000313" key="2">
    <source>
        <dbReference type="EMBL" id="MCJ2188381.1"/>
    </source>
</evidence>
<reference evidence="2 3" key="1">
    <citation type="submission" date="2022-04" db="EMBL/GenBank/DDBJ databases">
        <title>Identification of a novel bacterium isolated from mangrove sediments.</title>
        <authorList>
            <person name="Pan X."/>
        </authorList>
    </citation>
    <scope>NUCLEOTIDE SEQUENCE [LARGE SCALE GENOMIC DNA]</scope>
    <source>
        <strain evidence="2 3">B2638</strain>
    </source>
</reference>
<dbReference type="RefSeq" id="WP_243923020.1">
    <property type="nucleotide sequence ID" value="NZ_JALHLG010000033.1"/>
</dbReference>
<proteinExistence type="predicted"/>
<keyword evidence="1" id="KW-0812">Transmembrane</keyword>
<gene>
    <name evidence="2" type="ORF">MTR66_16365</name>
</gene>
<keyword evidence="1" id="KW-1133">Transmembrane helix</keyword>
<accession>A0ABT0BTL6</accession>
<keyword evidence="1" id="KW-0472">Membrane</keyword>
<comment type="caution">
    <text evidence="2">The sequence shown here is derived from an EMBL/GenBank/DDBJ whole genome shotgun (WGS) entry which is preliminary data.</text>
</comment>
<evidence type="ECO:0008006" key="4">
    <source>
        <dbReference type="Google" id="ProtNLM"/>
    </source>
</evidence>
<keyword evidence="3" id="KW-1185">Reference proteome</keyword>
<feature type="transmembrane region" description="Helical" evidence="1">
    <location>
        <begin position="12"/>
        <end position="30"/>
    </location>
</feature>
<sequence>MHDPSETKTLPAWKTLVVLACAVLGLVGIFDAVTNLPVVSGCAFYSHCDEGAFRNPPGAMGRDVP</sequence>
<dbReference type="Proteomes" id="UP001202281">
    <property type="component" value="Unassembled WGS sequence"/>
</dbReference>
<evidence type="ECO:0000256" key="1">
    <source>
        <dbReference type="SAM" id="Phobius"/>
    </source>
</evidence>
<dbReference type="EMBL" id="JALHLG010000033">
    <property type="protein sequence ID" value="MCJ2188381.1"/>
    <property type="molecule type" value="Genomic_DNA"/>
</dbReference>